<name>A0A150L7W5_9BACI</name>
<dbReference type="GO" id="GO:0004803">
    <property type="term" value="F:transposase activity"/>
    <property type="evidence" value="ECO:0007669"/>
    <property type="project" value="InterPro"/>
</dbReference>
<dbReference type="SUPFAM" id="SSF143422">
    <property type="entry name" value="Transposase IS200-like"/>
    <property type="match status" value="1"/>
</dbReference>
<accession>A0A150L7W5</accession>
<evidence type="ECO:0000259" key="1">
    <source>
        <dbReference type="Pfam" id="PF01797"/>
    </source>
</evidence>
<dbReference type="Gene3D" id="3.30.70.1290">
    <property type="entry name" value="Transposase IS200-like"/>
    <property type="match status" value="1"/>
</dbReference>
<gene>
    <name evidence="2" type="ORF">B4102_0446</name>
</gene>
<dbReference type="EMBL" id="LQYN01000039">
    <property type="protein sequence ID" value="KYD07812.1"/>
    <property type="molecule type" value="Genomic_DNA"/>
</dbReference>
<dbReference type="Proteomes" id="UP000075666">
    <property type="component" value="Unassembled WGS sequence"/>
</dbReference>
<evidence type="ECO:0000313" key="3">
    <source>
        <dbReference type="Proteomes" id="UP000075666"/>
    </source>
</evidence>
<proteinExistence type="predicted"/>
<comment type="caution">
    <text evidence="2">The sequence shown here is derived from an EMBL/GenBank/DDBJ whole genome shotgun (WGS) entry which is preliminary data.</text>
</comment>
<sequence length="46" mass="5578">MKIFFRGEKYYYKPYFWGRSYKVLTTGGATIEMIKRYIENQGKGKE</sequence>
<protein>
    <recommendedName>
        <fullName evidence="1">Transposase IS200-like domain-containing protein</fullName>
    </recommendedName>
</protein>
<dbReference type="GO" id="GO:0003677">
    <property type="term" value="F:DNA binding"/>
    <property type="evidence" value="ECO:0007669"/>
    <property type="project" value="InterPro"/>
</dbReference>
<keyword evidence="3" id="KW-1185">Reference proteome</keyword>
<dbReference type="InterPro" id="IPR002686">
    <property type="entry name" value="Transposase_17"/>
</dbReference>
<reference evidence="2 3" key="1">
    <citation type="submission" date="2016-01" db="EMBL/GenBank/DDBJ databases">
        <title>Genome Sequences of Twelve Sporeforming Bacillus Species Isolated from Foods.</title>
        <authorList>
            <person name="Berendsen E.M."/>
            <person name="Wells-Bennik M.H."/>
            <person name="Krawcyk A.O."/>
            <person name="De Jong A."/>
            <person name="Holsappel S."/>
            <person name="Eijlander R.T."/>
            <person name="Kuipers O.P."/>
        </authorList>
    </citation>
    <scope>NUCLEOTIDE SEQUENCE [LARGE SCALE GENOMIC DNA]</scope>
    <source>
        <strain evidence="2 3">B4102</strain>
    </source>
</reference>
<dbReference type="InterPro" id="IPR036515">
    <property type="entry name" value="Transposase_17_sf"/>
</dbReference>
<dbReference type="PATRIC" id="fig|46224.3.peg.2663"/>
<dbReference type="RefSeq" id="WP_235598298.1">
    <property type="nucleotide sequence ID" value="NZ_CP066701.1"/>
</dbReference>
<dbReference type="GO" id="GO:0006313">
    <property type="term" value="P:DNA transposition"/>
    <property type="evidence" value="ECO:0007669"/>
    <property type="project" value="InterPro"/>
</dbReference>
<organism evidence="2 3">
    <name type="scientific">Heyndrickxia sporothermodurans</name>
    <dbReference type="NCBI Taxonomy" id="46224"/>
    <lineage>
        <taxon>Bacteria</taxon>
        <taxon>Bacillati</taxon>
        <taxon>Bacillota</taxon>
        <taxon>Bacilli</taxon>
        <taxon>Bacillales</taxon>
        <taxon>Bacillaceae</taxon>
        <taxon>Heyndrickxia</taxon>
    </lineage>
</organism>
<dbReference type="AlphaFoldDB" id="A0A150L7W5"/>
<dbReference type="Pfam" id="PF01797">
    <property type="entry name" value="Y1_Tnp"/>
    <property type="match status" value="1"/>
</dbReference>
<evidence type="ECO:0000313" key="2">
    <source>
        <dbReference type="EMBL" id="KYD07812.1"/>
    </source>
</evidence>
<feature type="domain" description="Transposase IS200-like" evidence="1">
    <location>
        <begin position="8"/>
        <end position="41"/>
    </location>
</feature>